<gene>
    <name evidence="3" type="ORF">ERS852481_00308</name>
</gene>
<feature type="transmembrane region" description="Helical" evidence="1">
    <location>
        <begin position="185"/>
        <end position="202"/>
    </location>
</feature>
<dbReference type="InterPro" id="IPR050879">
    <property type="entry name" value="Acyltransferase_3"/>
</dbReference>
<feature type="domain" description="Acyltransferase 3" evidence="2">
    <location>
        <begin position="9"/>
        <end position="314"/>
    </location>
</feature>
<dbReference type="GO" id="GO:0016747">
    <property type="term" value="F:acyltransferase activity, transferring groups other than amino-acyl groups"/>
    <property type="evidence" value="ECO:0007669"/>
    <property type="project" value="InterPro"/>
</dbReference>
<sequence>MATKADRYEGIDGLKAYAIIGIALMHVLANGEYGIGGFVFERLIPSFTNLVFLFMMVSGFGMCCGYYQKIIDQKISVEDFYKKRYIKIWPYFALLCALDFVISPSKESLFEVFANLTLCQGLLPNANITVIGVSWTLAVIFVFYMLFPFFCFLIGNKKRAWGVAVAALMFNWLCSSYFSAGRGNIVYDAIYFIAGGLVFLYRKELVEFSSKHKVIAGAILLIATVVYFAVGGYTLMMLLFCVAALIYTIGCNRRGVLVNPIVKSLGGISFEIYLCHMVIYRVFEKLHLVHLFGNGLLAYIFTAVAVICGSVVFSVCAKWFLNKIETFLKERVRRVNHV</sequence>
<dbReference type="RefSeq" id="WP_070098600.1">
    <property type="nucleotide sequence ID" value="NZ_CYZK01000002.1"/>
</dbReference>
<feature type="transmembrane region" description="Helical" evidence="1">
    <location>
        <begin position="46"/>
        <end position="67"/>
    </location>
</feature>
<dbReference type="Proteomes" id="UP000095362">
    <property type="component" value="Unassembled WGS sequence"/>
</dbReference>
<feature type="transmembrane region" description="Helical" evidence="1">
    <location>
        <begin position="214"/>
        <end position="230"/>
    </location>
</feature>
<accession>A0A173XN13</accession>
<keyword evidence="1" id="KW-1133">Transmembrane helix</keyword>
<dbReference type="EMBL" id="CYZK01000002">
    <property type="protein sequence ID" value="CUN51798.1"/>
    <property type="molecule type" value="Genomic_DNA"/>
</dbReference>
<reference evidence="3 4" key="1">
    <citation type="submission" date="2015-09" db="EMBL/GenBank/DDBJ databases">
        <authorList>
            <consortium name="Pathogen Informatics"/>
        </authorList>
    </citation>
    <scope>NUCLEOTIDE SEQUENCE [LARGE SCALE GENOMIC DNA]</scope>
    <source>
        <strain evidence="3 4">2789STDY5834866</strain>
    </source>
</reference>
<dbReference type="PANTHER" id="PTHR23028">
    <property type="entry name" value="ACETYLTRANSFERASE"/>
    <property type="match status" value="1"/>
</dbReference>
<evidence type="ECO:0000313" key="4">
    <source>
        <dbReference type="Proteomes" id="UP000095362"/>
    </source>
</evidence>
<dbReference type="GO" id="GO:0000271">
    <property type="term" value="P:polysaccharide biosynthetic process"/>
    <property type="evidence" value="ECO:0007669"/>
    <property type="project" value="TreeGrafter"/>
</dbReference>
<feature type="transmembrane region" description="Helical" evidence="1">
    <location>
        <begin position="160"/>
        <end position="179"/>
    </location>
</feature>
<evidence type="ECO:0000256" key="1">
    <source>
        <dbReference type="SAM" id="Phobius"/>
    </source>
</evidence>
<feature type="transmembrane region" description="Helical" evidence="1">
    <location>
        <begin position="236"/>
        <end position="252"/>
    </location>
</feature>
<protein>
    <submittedName>
        <fullName evidence="3">Predicted membrane protein</fullName>
    </submittedName>
</protein>
<keyword evidence="1" id="KW-0812">Transmembrane</keyword>
<dbReference type="Pfam" id="PF01757">
    <property type="entry name" value="Acyl_transf_3"/>
    <property type="match status" value="1"/>
</dbReference>
<feature type="transmembrane region" description="Helical" evidence="1">
    <location>
        <begin position="16"/>
        <end position="40"/>
    </location>
</feature>
<dbReference type="PANTHER" id="PTHR23028:SF53">
    <property type="entry name" value="ACYL_TRANSF_3 DOMAIN-CONTAINING PROTEIN"/>
    <property type="match status" value="1"/>
</dbReference>
<keyword evidence="1" id="KW-0472">Membrane</keyword>
<dbReference type="InterPro" id="IPR002656">
    <property type="entry name" value="Acyl_transf_3_dom"/>
</dbReference>
<dbReference type="AlphaFoldDB" id="A0A173XN13"/>
<organism evidence="3 4">
    <name type="scientific">Coprococcus comes</name>
    <dbReference type="NCBI Taxonomy" id="410072"/>
    <lineage>
        <taxon>Bacteria</taxon>
        <taxon>Bacillati</taxon>
        <taxon>Bacillota</taxon>
        <taxon>Clostridia</taxon>
        <taxon>Lachnospirales</taxon>
        <taxon>Lachnospiraceae</taxon>
        <taxon>Coprococcus</taxon>
    </lineage>
</organism>
<feature type="transmembrane region" description="Helical" evidence="1">
    <location>
        <begin position="126"/>
        <end position="153"/>
    </location>
</feature>
<feature type="transmembrane region" description="Helical" evidence="1">
    <location>
        <begin position="264"/>
        <end position="283"/>
    </location>
</feature>
<name>A0A173XN13_9FIRM</name>
<evidence type="ECO:0000259" key="2">
    <source>
        <dbReference type="Pfam" id="PF01757"/>
    </source>
</evidence>
<feature type="transmembrane region" description="Helical" evidence="1">
    <location>
        <begin position="295"/>
        <end position="321"/>
    </location>
</feature>
<proteinExistence type="predicted"/>
<dbReference type="GO" id="GO:0016020">
    <property type="term" value="C:membrane"/>
    <property type="evidence" value="ECO:0007669"/>
    <property type="project" value="TreeGrafter"/>
</dbReference>
<feature type="transmembrane region" description="Helical" evidence="1">
    <location>
        <begin position="88"/>
        <end position="106"/>
    </location>
</feature>
<evidence type="ECO:0000313" key="3">
    <source>
        <dbReference type="EMBL" id="CUN51798.1"/>
    </source>
</evidence>